<dbReference type="STRING" id="1526571.AT746_16685"/>
<gene>
    <name evidence="2" type="ORF">AT746_16685</name>
</gene>
<dbReference type="Proteomes" id="UP000068447">
    <property type="component" value="Chromosome"/>
</dbReference>
<dbReference type="InterPro" id="IPR014782">
    <property type="entry name" value="Peptidase_M1_dom"/>
</dbReference>
<accession>A0A0U2ZN80</accession>
<evidence type="ECO:0000313" key="2">
    <source>
        <dbReference type="EMBL" id="ALS99740.1"/>
    </source>
</evidence>
<dbReference type="Gene3D" id="1.10.390.10">
    <property type="entry name" value="Neutral Protease Domain 2"/>
    <property type="match status" value="1"/>
</dbReference>
<dbReference type="GO" id="GO:0008270">
    <property type="term" value="F:zinc ion binding"/>
    <property type="evidence" value="ECO:0007669"/>
    <property type="project" value="InterPro"/>
</dbReference>
<organism evidence="2 3">
    <name type="scientific">Lacimicrobium alkaliphilum</name>
    <dbReference type="NCBI Taxonomy" id="1526571"/>
    <lineage>
        <taxon>Bacteria</taxon>
        <taxon>Pseudomonadati</taxon>
        <taxon>Pseudomonadota</taxon>
        <taxon>Gammaproteobacteria</taxon>
        <taxon>Alteromonadales</taxon>
        <taxon>Alteromonadaceae</taxon>
        <taxon>Lacimicrobium</taxon>
    </lineage>
</organism>
<name>A0A0U2ZN80_9ALTE</name>
<dbReference type="InterPro" id="IPR027268">
    <property type="entry name" value="Peptidase_M4/M1_CTD_sf"/>
</dbReference>
<dbReference type="Pfam" id="PF01433">
    <property type="entry name" value="Peptidase_M1"/>
    <property type="match status" value="1"/>
</dbReference>
<protein>
    <recommendedName>
        <fullName evidence="1">Peptidase M1 membrane alanine aminopeptidase domain-containing protein</fullName>
    </recommendedName>
</protein>
<feature type="domain" description="Peptidase M1 membrane alanine aminopeptidase" evidence="1">
    <location>
        <begin position="368"/>
        <end position="527"/>
    </location>
</feature>
<evidence type="ECO:0000313" key="3">
    <source>
        <dbReference type="Proteomes" id="UP000068447"/>
    </source>
</evidence>
<dbReference type="SUPFAM" id="SSF55486">
    <property type="entry name" value="Metalloproteases ('zincins'), catalytic domain"/>
    <property type="match status" value="1"/>
</dbReference>
<evidence type="ECO:0000259" key="1">
    <source>
        <dbReference type="Pfam" id="PF01433"/>
    </source>
</evidence>
<sequence length="693" mass="78496">MLLIAASAQAETDEPFAPLELPLTEISSPTGTPSTSYWQQQLSYKIDARVNTDKASLTATAVLNYRNQSPDTLKTLWFELPQQRFAQGSLAREKYQAGASEAGGTTRLRVTDSARQPLKTGWQDTLVAVTLDTPLKPGQQVQLHFAWDLKLVSRSHPLVPRSGYEQINGENRLLAFAQWYPRALRYGPQGWNLRPFVKNAEFSLEMADFSVTIDASPQYLLLGSGDWQSAGQNLPESVFKQYQQVSADTPATLLGPGQPWPVNNQQPWRFKGEQLRDFTFVVARDVIWQARKVTHSQGDILITAAYPDNGRWLWHKYALEAGVFAIDQLSEWLGQPAAKSIHLVNIAGLGMEYPGLKLVGFRGPDADITGPAPQYSRTQKYDVIGGILHEIAHAWMPMTVNTDERAEGFFDEGITSYLAFWLEQRWSENFQSFYGEPARVGAVMTATDYLPPVTFAEEVNSKLDSHYHVPAVALNILRETLLGRAQFDTIVADFFHIWRGRNAGFSDFVRFVNQQSGEQLDWFWRGWFMHRGYVDIELERAQVILPQDWNRDQKLAYLQHYPSAPSLTRIRNGDLGQTYEQRNPGLLDRHSLMDDQTYARLGAKTKAVEQPQLRVTLRNKGSIPMPAPLQLHYADGTVQSYLLSVDLWRQNPEQVEIMLSLAPDKAMSLLHLDPLLQIGDARRVNHRITQPEF</sequence>
<proteinExistence type="predicted"/>
<reference evidence="2 3" key="1">
    <citation type="submission" date="2015-12" db="EMBL/GenBank/DDBJ databases">
        <title>Complete genome of Lacimicrobium alkaliphilum KCTC 32984.</title>
        <authorList>
            <person name="Kim S.-G."/>
            <person name="Lee Y.-J."/>
        </authorList>
    </citation>
    <scope>NUCLEOTIDE SEQUENCE [LARGE SCALE GENOMIC DNA]</scope>
    <source>
        <strain evidence="2 3">YelD216</strain>
    </source>
</reference>
<dbReference type="EMBL" id="CP013650">
    <property type="protein sequence ID" value="ALS99740.1"/>
    <property type="molecule type" value="Genomic_DNA"/>
</dbReference>
<dbReference type="KEGG" id="lal:AT746_16685"/>
<dbReference type="GO" id="GO:0008237">
    <property type="term" value="F:metallopeptidase activity"/>
    <property type="evidence" value="ECO:0007669"/>
    <property type="project" value="InterPro"/>
</dbReference>
<dbReference type="AlphaFoldDB" id="A0A0U2ZN80"/>
<keyword evidence="3" id="KW-1185">Reference proteome</keyword>